<name>S0ESC7_CHTCT</name>
<dbReference type="STRING" id="454171.CP488_00940"/>
<sequence length="177" mass="20089">MNSNLYGLVAEFNNPEDLLRAAKAVREAGYRKVEAYTPFPVHGLSEALEIHDWRMPWLIFLGGVTGCVFGFLMQWYTAVVDYPWNVGGKPYNSWPQFIPITYECTILFAGITAFLATIFLNGLPRPHHPIFNAPRFERATSDLFFLCIEADDGMFDREGTEEFLRGLGAQLVSEVEK</sequence>
<dbReference type="RefSeq" id="WP_016481618.1">
    <property type="nucleotide sequence ID" value="NC_021487.1"/>
</dbReference>
<dbReference type="Pfam" id="PF11821">
    <property type="entry name" value="ActD"/>
    <property type="match status" value="1"/>
</dbReference>
<keyword evidence="1" id="KW-1133">Transmembrane helix</keyword>
<dbReference type="InterPro" id="IPR021776">
    <property type="entry name" value="ActD"/>
</dbReference>
<evidence type="ECO:0000313" key="2">
    <source>
        <dbReference type="EMBL" id="CCW34054.1"/>
    </source>
</evidence>
<accession>S0ESC7</accession>
<dbReference type="PATRIC" id="fig|1303518.3.peg.217"/>
<keyword evidence="1" id="KW-0812">Transmembrane</keyword>
<feature type="transmembrane region" description="Helical" evidence="1">
    <location>
        <begin position="97"/>
        <end position="120"/>
    </location>
</feature>
<dbReference type="AlphaFoldDB" id="S0ESC7"/>
<evidence type="ECO:0000313" key="3">
    <source>
        <dbReference type="Proteomes" id="UP000014227"/>
    </source>
</evidence>
<dbReference type="EMBL" id="HF951689">
    <property type="protein sequence ID" value="CCW34054.1"/>
    <property type="molecule type" value="Genomic_DNA"/>
</dbReference>
<dbReference type="eggNOG" id="COG2010">
    <property type="taxonomic scope" value="Bacteria"/>
</dbReference>
<feature type="transmembrane region" description="Helical" evidence="1">
    <location>
        <begin position="57"/>
        <end position="77"/>
    </location>
</feature>
<keyword evidence="3" id="KW-1185">Reference proteome</keyword>
<proteinExistence type="predicted"/>
<dbReference type="OrthoDB" id="9792475at2"/>
<keyword evidence="1" id="KW-0472">Membrane</keyword>
<evidence type="ECO:0000256" key="1">
    <source>
        <dbReference type="SAM" id="Phobius"/>
    </source>
</evidence>
<reference evidence="3" key="1">
    <citation type="submission" date="2013-03" db="EMBL/GenBank/DDBJ databases">
        <title>Genome sequence of Chthonomonas calidirosea, the first sequenced genome from the Armatimonadetes phylum (formally candidate division OP10).</title>
        <authorList>
            <person name="Lee K.C.Y."/>
            <person name="Morgan X.C."/>
            <person name="Dunfield P.F."/>
            <person name="Tamas I."/>
            <person name="Houghton K.M."/>
            <person name="Vyssotski M."/>
            <person name="Ryan J.L.J."/>
            <person name="Lagutin K."/>
            <person name="McDonald I.R."/>
            <person name="Stott M.B."/>
        </authorList>
    </citation>
    <scope>NUCLEOTIDE SEQUENCE [LARGE SCALE GENOMIC DNA]</scope>
    <source>
        <strain evidence="3">DSM 23976 / ICMP 18418 / T49</strain>
    </source>
</reference>
<gene>
    <name evidence="2" type="ORF">CCALI_00217</name>
</gene>
<dbReference type="Proteomes" id="UP000014227">
    <property type="component" value="Chromosome I"/>
</dbReference>
<organism evidence="2 3">
    <name type="scientific">Chthonomonas calidirosea (strain DSM 23976 / ICMP 18418 / T49)</name>
    <dbReference type="NCBI Taxonomy" id="1303518"/>
    <lineage>
        <taxon>Bacteria</taxon>
        <taxon>Bacillati</taxon>
        <taxon>Armatimonadota</taxon>
        <taxon>Chthonomonadia</taxon>
        <taxon>Chthonomonadales</taxon>
        <taxon>Chthonomonadaceae</taxon>
        <taxon>Chthonomonas</taxon>
    </lineage>
</organism>
<dbReference type="HOGENOM" id="CLU_094965_0_0_0"/>
<dbReference type="PANTHER" id="PTHR40394">
    <property type="entry name" value="LIPOPROTEIN-RELATED"/>
    <property type="match status" value="1"/>
</dbReference>
<dbReference type="KEGG" id="ccz:CCALI_00217"/>
<dbReference type="PANTHER" id="PTHR40394:SF2">
    <property type="entry name" value="QUINOL:CYTOCHROME C OXIDOREDUCTASE MEMBRANE PROTEIN"/>
    <property type="match status" value="1"/>
</dbReference>
<protein>
    <submittedName>
        <fullName evidence="2">Quinol:cytochrome c oxidoreductase membrane protein</fullName>
    </submittedName>
</protein>
<dbReference type="InParanoid" id="S0ESC7"/>